<dbReference type="EMBL" id="CM029050">
    <property type="protein sequence ID" value="KAG2567434.1"/>
    <property type="molecule type" value="Genomic_DNA"/>
</dbReference>
<proteinExistence type="predicted"/>
<feature type="region of interest" description="Disordered" evidence="1">
    <location>
        <begin position="133"/>
        <end position="179"/>
    </location>
</feature>
<name>A0A8T0QAW6_PANVG</name>
<accession>A0A8T0QAW6</accession>
<dbReference type="Proteomes" id="UP000823388">
    <property type="component" value="Chromosome 7N"/>
</dbReference>
<organism evidence="2 3">
    <name type="scientific">Panicum virgatum</name>
    <name type="common">Blackwell switchgrass</name>
    <dbReference type="NCBI Taxonomy" id="38727"/>
    <lineage>
        <taxon>Eukaryota</taxon>
        <taxon>Viridiplantae</taxon>
        <taxon>Streptophyta</taxon>
        <taxon>Embryophyta</taxon>
        <taxon>Tracheophyta</taxon>
        <taxon>Spermatophyta</taxon>
        <taxon>Magnoliopsida</taxon>
        <taxon>Liliopsida</taxon>
        <taxon>Poales</taxon>
        <taxon>Poaceae</taxon>
        <taxon>PACMAD clade</taxon>
        <taxon>Panicoideae</taxon>
        <taxon>Panicodae</taxon>
        <taxon>Paniceae</taxon>
        <taxon>Panicinae</taxon>
        <taxon>Panicum</taxon>
        <taxon>Panicum sect. Hiantes</taxon>
    </lineage>
</organism>
<feature type="compositionally biased region" description="Basic and acidic residues" evidence="1">
    <location>
        <begin position="148"/>
        <end position="179"/>
    </location>
</feature>
<gene>
    <name evidence="2" type="ORF">PVAP13_7NG356124</name>
</gene>
<sequence>MHVFYRVRLYLDGIPGHAWTLELVERIVGRRCALQCINSDLVQPLDTRHINLPSDRSSAVAVLHEQPDRWQQGVRYEIFIHLGVIEDSTAVAQDLQGTVSNPAAFKPVRRGYAWRYGLADGSLADTIAKFSTRLPLPPREPVPSGDSLRPRRDDTLRLEDTSRERARVGRPQERSDSLRLNRGRTCKDAGFIWLERRHDDDEDDDDVYDHPGWGGNSRRWPWNSDRAASDAPRHERMRSPRCHDSEFKVDRRRQCSSRLVEHSFLRTLQLPLPALTELSAMSADELRATFLRQAEALKSNALVGVDVPAGAWLQHAADYINKASLLADKIAITTEAPACRNGAWSAPKECERLIPGTDTLSRTFSPGSLMMQTLLSRRWSEP</sequence>
<feature type="compositionally biased region" description="Basic and acidic residues" evidence="1">
    <location>
        <begin position="227"/>
        <end position="240"/>
    </location>
</feature>
<reference evidence="2" key="1">
    <citation type="submission" date="2020-05" db="EMBL/GenBank/DDBJ databases">
        <title>WGS assembly of Panicum virgatum.</title>
        <authorList>
            <person name="Lovell J.T."/>
            <person name="Jenkins J."/>
            <person name="Shu S."/>
            <person name="Juenger T.E."/>
            <person name="Schmutz J."/>
        </authorList>
    </citation>
    <scope>NUCLEOTIDE SEQUENCE</scope>
    <source>
        <strain evidence="2">AP13</strain>
    </source>
</reference>
<evidence type="ECO:0000313" key="3">
    <source>
        <dbReference type="Proteomes" id="UP000823388"/>
    </source>
</evidence>
<keyword evidence="3" id="KW-1185">Reference proteome</keyword>
<comment type="caution">
    <text evidence="2">The sequence shown here is derived from an EMBL/GenBank/DDBJ whole genome shotgun (WGS) entry which is preliminary data.</text>
</comment>
<evidence type="ECO:0000313" key="2">
    <source>
        <dbReference type="EMBL" id="KAG2567434.1"/>
    </source>
</evidence>
<feature type="region of interest" description="Disordered" evidence="1">
    <location>
        <begin position="219"/>
        <end position="240"/>
    </location>
</feature>
<dbReference type="AlphaFoldDB" id="A0A8T0QAW6"/>
<evidence type="ECO:0000256" key="1">
    <source>
        <dbReference type="SAM" id="MobiDB-lite"/>
    </source>
</evidence>
<protein>
    <submittedName>
        <fullName evidence="2">Uncharacterized protein</fullName>
    </submittedName>
</protein>